<accession>A0A3A9ZGG3</accession>
<dbReference type="GO" id="GO:0004479">
    <property type="term" value="F:methionyl-tRNA formyltransferase activity"/>
    <property type="evidence" value="ECO:0007669"/>
    <property type="project" value="TreeGrafter"/>
</dbReference>
<sequence>MTRLRVAYAGHDFFSSCLEMLAQRADVDLVLVLTDEPGGQPTDNVRAIAAARQTPVWTGRWSAARIDELNGINVDLLVCAAYMYRIPIEELNVRYAVNVHPTMLPEGRGPNPLAYLTFDYPQLNGVSIHEMTPELDQGPVLLQEPFDRDPDDGFDEIFLKLWAHAPRTLQRLLDDVDHYFLHKQDQVGGSYWPEPPEEERTLDAATATVADALHLHARFGQLGFVLHTDDEHPMQVRAAAASRCRHQYPPGRVAARLNRGWIVALTDGLLQTQPALHHKPV</sequence>
<dbReference type="Gene3D" id="3.40.50.12230">
    <property type="match status" value="1"/>
</dbReference>
<feature type="domain" description="Formyl transferase N-terminal" evidence="1">
    <location>
        <begin position="60"/>
        <end position="157"/>
    </location>
</feature>
<name>A0A3A9ZGG3_9ACTN</name>
<dbReference type="AlphaFoldDB" id="A0A3A9ZGG3"/>
<dbReference type="EMBL" id="RBAK01000004">
    <property type="protein sequence ID" value="RKN47518.1"/>
    <property type="molecule type" value="Genomic_DNA"/>
</dbReference>
<dbReference type="InterPro" id="IPR036477">
    <property type="entry name" value="Formyl_transf_N_sf"/>
</dbReference>
<dbReference type="PANTHER" id="PTHR11138:SF5">
    <property type="entry name" value="METHIONYL-TRNA FORMYLTRANSFERASE, MITOCHONDRIAL"/>
    <property type="match status" value="1"/>
</dbReference>
<organism evidence="2 3">
    <name type="scientific">Micromonospora endolithica</name>
    <dbReference type="NCBI Taxonomy" id="230091"/>
    <lineage>
        <taxon>Bacteria</taxon>
        <taxon>Bacillati</taxon>
        <taxon>Actinomycetota</taxon>
        <taxon>Actinomycetes</taxon>
        <taxon>Micromonosporales</taxon>
        <taxon>Micromonosporaceae</taxon>
        <taxon>Micromonospora</taxon>
    </lineage>
</organism>
<dbReference type="InterPro" id="IPR002376">
    <property type="entry name" value="Formyl_transf_N"/>
</dbReference>
<dbReference type="Proteomes" id="UP000281726">
    <property type="component" value="Unassembled WGS sequence"/>
</dbReference>
<gene>
    <name evidence="2" type="ORF">D7223_12085</name>
</gene>
<reference evidence="2 3" key="1">
    <citation type="journal article" date="2004" name="Syst. Appl. Microbiol.">
        <title>Cryptoendolithic actinomycetes from antarctic sandstone rock samples: Micromonospora endolithica sp. nov. and two isolates related to Micromonospora coerulea Jensen 1932.</title>
        <authorList>
            <person name="Hirsch P."/>
            <person name="Mevs U."/>
            <person name="Kroppenstedt R.M."/>
            <person name="Schumann P."/>
            <person name="Stackebrandt E."/>
        </authorList>
    </citation>
    <scope>NUCLEOTIDE SEQUENCE [LARGE SCALE GENOMIC DNA]</scope>
    <source>
        <strain evidence="2 3">JCM 12677</strain>
    </source>
</reference>
<evidence type="ECO:0000313" key="2">
    <source>
        <dbReference type="EMBL" id="RKN47518.1"/>
    </source>
</evidence>
<comment type="caution">
    <text evidence="2">The sequence shown here is derived from an EMBL/GenBank/DDBJ whole genome shotgun (WGS) entry which is preliminary data.</text>
</comment>
<dbReference type="OrthoDB" id="9802815at2"/>
<dbReference type="Pfam" id="PF00551">
    <property type="entry name" value="Formyl_trans_N"/>
    <property type="match status" value="1"/>
</dbReference>
<dbReference type="RefSeq" id="WP_120728278.1">
    <property type="nucleotide sequence ID" value="NZ_RBAK01000004.1"/>
</dbReference>
<dbReference type="PANTHER" id="PTHR11138">
    <property type="entry name" value="METHIONYL-TRNA FORMYLTRANSFERASE"/>
    <property type="match status" value="1"/>
</dbReference>
<dbReference type="SUPFAM" id="SSF53328">
    <property type="entry name" value="Formyltransferase"/>
    <property type="match status" value="1"/>
</dbReference>
<evidence type="ECO:0000259" key="1">
    <source>
        <dbReference type="Pfam" id="PF00551"/>
    </source>
</evidence>
<keyword evidence="3" id="KW-1185">Reference proteome</keyword>
<proteinExistence type="predicted"/>
<dbReference type="GO" id="GO:0005829">
    <property type="term" value="C:cytosol"/>
    <property type="evidence" value="ECO:0007669"/>
    <property type="project" value="TreeGrafter"/>
</dbReference>
<evidence type="ECO:0000313" key="3">
    <source>
        <dbReference type="Proteomes" id="UP000281726"/>
    </source>
</evidence>
<protein>
    <recommendedName>
        <fullName evidence="1">Formyl transferase N-terminal domain-containing protein</fullName>
    </recommendedName>
</protein>